<dbReference type="PANTHER" id="PTHR41328">
    <property type="entry name" value="TERMINASE SMALL SUBUNIT-RELATED"/>
    <property type="match status" value="1"/>
</dbReference>
<dbReference type="InterPro" id="IPR005335">
    <property type="entry name" value="Terminase_ssu"/>
</dbReference>
<evidence type="ECO:0000256" key="2">
    <source>
        <dbReference type="ARBA" id="ARBA00023219"/>
    </source>
</evidence>
<accession>A0A4Q2E4Z3</accession>
<dbReference type="AlphaFoldDB" id="A0A4Q2E4Z3"/>
<name>A0A4Q2E4Z3_ENTCL</name>
<gene>
    <name evidence="3" type="ORF">DM877_17800</name>
</gene>
<dbReference type="RefSeq" id="WP_129324734.1">
    <property type="nucleotide sequence ID" value="NZ_QJSL01000017.1"/>
</dbReference>
<dbReference type="Proteomes" id="UP000290875">
    <property type="component" value="Unassembled WGS sequence"/>
</dbReference>
<keyword evidence="2" id="KW-0231">Viral genome packaging</keyword>
<dbReference type="EMBL" id="QJSL01000017">
    <property type="protein sequence ID" value="RXW27733.1"/>
    <property type="molecule type" value="Genomic_DNA"/>
</dbReference>
<proteinExistence type="predicted"/>
<dbReference type="PANTHER" id="PTHR41328:SF2">
    <property type="entry name" value="TERMINASE SMALL SUBUNIT"/>
    <property type="match status" value="1"/>
</dbReference>
<sequence length="169" mass="18968">MAKLTDKQELFAREFIKDLNATQAAIRAGYSKKSSRNQGARMMANDDILHRIAELNQERLERVKVDADYVLRQAVKLHERCMQEVEPLTDRRGEEIKDEQGRTIYGFDAKGAAAALKLVGEHITVQAFKTNVKAEHVGKDGKPIEVVNYTPADYKAAQAQLEGKLKGLD</sequence>
<comment type="caution">
    <text evidence="3">The sequence shown here is derived from an EMBL/GenBank/DDBJ whole genome shotgun (WGS) entry which is preliminary data.</text>
</comment>
<evidence type="ECO:0000313" key="4">
    <source>
        <dbReference type="Proteomes" id="UP000290875"/>
    </source>
</evidence>
<reference evidence="3 4" key="1">
    <citation type="submission" date="2018-06" db="EMBL/GenBank/DDBJ databases">
        <title>Carbapenemase-producing Enterobacteriaceae present in wastewater treatment plant effluent and nearby surface waters in the US.</title>
        <authorList>
            <person name="Mathys D.A."/>
            <person name="Mollenkopf D.F."/>
            <person name="Feicht S.M."/>
            <person name="Adams R.J."/>
            <person name="Albers A.L."/>
            <person name="Grooters S.V."/>
            <person name="Stuever D.M."/>
            <person name="Daniels J.B."/>
            <person name="Wittum T.E."/>
        </authorList>
    </citation>
    <scope>NUCLEOTIDE SEQUENCE [LARGE SCALE GENOMIC DNA]</scope>
    <source>
        <strain evidence="3 4">GEO_4_Eff_A</strain>
    </source>
</reference>
<organism evidence="3 4">
    <name type="scientific">Enterobacter cloacae</name>
    <dbReference type="NCBI Taxonomy" id="550"/>
    <lineage>
        <taxon>Bacteria</taxon>
        <taxon>Pseudomonadati</taxon>
        <taxon>Pseudomonadota</taxon>
        <taxon>Gammaproteobacteria</taxon>
        <taxon>Enterobacterales</taxon>
        <taxon>Enterobacteriaceae</taxon>
        <taxon>Enterobacter</taxon>
        <taxon>Enterobacter cloacae complex</taxon>
    </lineage>
</organism>
<evidence type="ECO:0000313" key="3">
    <source>
        <dbReference type="EMBL" id="RXW27733.1"/>
    </source>
</evidence>
<keyword evidence="1" id="KW-1188">Viral release from host cell</keyword>
<protein>
    <submittedName>
        <fullName evidence="3">Terminase small subunit</fullName>
    </submittedName>
</protein>
<dbReference type="InterPro" id="IPR052404">
    <property type="entry name" value="SPP1-like_terminase"/>
</dbReference>
<dbReference type="Pfam" id="PF03592">
    <property type="entry name" value="Terminase_2"/>
    <property type="match status" value="1"/>
</dbReference>
<dbReference type="GO" id="GO:0051276">
    <property type="term" value="P:chromosome organization"/>
    <property type="evidence" value="ECO:0007669"/>
    <property type="project" value="InterPro"/>
</dbReference>
<dbReference type="Gene3D" id="1.10.10.1400">
    <property type="entry name" value="Terminase, small subunit, N-terminal DNA-binding domain, HTH motif"/>
    <property type="match status" value="1"/>
</dbReference>
<evidence type="ECO:0000256" key="1">
    <source>
        <dbReference type="ARBA" id="ARBA00022612"/>
    </source>
</evidence>
<dbReference type="InterPro" id="IPR038713">
    <property type="entry name" value="Terminase_Gp1_N_sf"/>
</dbReference>